<dbReference type="Proteomes" id="UP000297741">
    <property type="component" value="Unassembled WGS sequence"/>
</dbReference>
<accession>A0ABY2KHD2</accession>
<organism evidence="1 2">
    <name type="scientific">Pseudotabrizicola sediminis</name>
    <dbReference type="NCBI Taxonomy" id="2486418"/>
    <lineage>
        <taxon>Bacteria</taxon>
        <taxon>Pseudomonadati</taxon>
        <taxon>Pseudomonadota</taxon>
        <taxon>Alphaproteobacteria</taxon>
        <taxon>Rhodobacterales</taxon>
        <taxon>Paracoccaceae</taxon>
        <taxon>Pseudotabrizicola</taxon>
    </lineage>
</organism>
<dbReference type="GO" id="GO:0008168">
    <property type="term" value="F:methyltransferase activity"/>
    <property type="evidence" value="ECO:0007669"/>
    <property type="project" value="UniProtKB-KW"/>
</dbReference>
<dbReference type="InterPro" id="IPR029063">
    <property type="entry name" value="SAM-dependent_MTases_sf"/>
</dbReference>
<evidence type="ECO:0000313" key="1">
    <source>
        <dbReference type="EMBL" id="TGD41676.1"/>
    </source>
</evidence>
<dbReference type="SUPFAM" id="SSF53335">
    <property type="entry name" value="S-adenosyl-L-methionine-dependent methyltransferases"/>
    <property type="match status" value="1"/>
</dbReference>
<dbReference type="EMBL" id="RPEM01000016">
    <property type="protein sequence ID" value="TGD41676.1"/>
    <property type="molecule type" value="Genomic_DNA"/>
</dbReference>
<keyword evidence="1" id="KW-0808">Transferase</keyword>
<gene>
    <name evidence="1" type="ORF">EEB11_17360</name>
</gene>
<reference evidence="1 2" key="1">
    <citation type="submission" date="2018-11" db="EMBL/GenBank/DDBJ databases">
        <title>Tabrizicola sp. isolated from sediment of alpine lake.</title>
        <authorList>
            <person name="Liu Z."/>
        </authorList>
    </citation>
    <scope>NUCLEOTIDE SEQUENCE [LARGE SCALE GENOMIC DNA]</scope>
    <source>
        <strain evidence="1 2">DRYC-M-16</strain>
    </source>
</reference>
<dbReference type="Pfam" id="PF13489">
    <property type="entry name" value="Methyltransf_23"/>
    <property type="match status" value="1"/>
</dbReference>
<name>A0ABY2KHD2_9RHOB</name>
<dbReference type="Gene3D" id="3.40.50.150">
    <property type="entry name" value="Vaccinia Virus protein VP39"/>
    <property type="match status" value="1"/>
</dbReference>
<keyword evidence="2" id="KW-1185">Reference proteome</keyword>
<comment type="caution">
    <text evidence="1">The sequence shown here is derived from an EMBL/GenBank/DDBJ whole genome shotgun (WGS) entry which is preliminary data.</text>
</comment>
<protein>
    <submittedName>
        <fullName evidence="1">Class I SAM-dependent methyltransferase</fullName>
    </submittedName>
</protein>
<dbReference type="RefSeq" id="WP_135433504.1">
    <property type="nucleotide sequence ID" value="NZ_RPEM01000016.1"/>
</dbReference>
<evidence type="ECO:0000313" key="2">
    <source>
        <dbReference type="Proteomes" id="UP000297741"/>
    </source>
</evidence>
<proteinExistence type="predicted"/>
<keyword evidence="1" id="KW-0489">Methyltransferase</keyword>
<dbReference type="GO" id="GO:0032259">
    <property type="term" value="P:methylation"/>
    <property type="evidence" value="ECO:0007669"/>
    <property type="project" value="UniProtKB-KW"/>
</dbReference>
<sequence>MSPINSQTQRTPEVLGLSCPVCAASAEPFLSVDGHDYFRCLTCRTRFLDPAQHPARDAEYAHYLHHENDPDDPCYRRFLSKLAEPLLARLEAASRGLDYGCGPGPALAVMLREAGHEVALYDPFFAPDPAPLGDTYDFVTCTEAAEHFHHPSREFARLRDLVRPGGWLAIMTCFQTEDAHFAAWHYRKDPTHVVFYREETFQNLADRWGWTCEVPVKDVALMQRPRVSA</sequence>
<dbReference type="CDD" id="cd02440">
    <property type="entry name" value="AdoMet_MTases"/>
    <property type="match status" value="1"/>
</dbReference>